<proteinExistence type="predicted"/>
<evidence type="ECO:0000313" key="3">
    <source>
        <dbReference type="Proteomes" id="UP001183629"/>
    </source>
</evidence>
<dbReference type="SUPFAM" id="SSF52980">
    <property type="entry name" value="Restriction endonuclease-like"/>
    <property type="match status" value="1"/>
</dbReference>
<dbReference type="InterPro" id="IPR008538">
    <property type="entry name" value="Uma2"/>
</dbReference>
<gene>
    <name evidence="2" type="ORF">J2S44_003205</name>
</gene>
<keyword evidence="2" id="KW-0378">Hydrolase</keyword>
<name>A0AAE3ZQI8_9ACTN</name>
<comment type="caution">
    <text evidence="2">The sequence shown here is derived from an EMBL/GenBank/DDBJ whole genome shotgun (WGS) entry which is preliminary data.</text>
</comment>
<protein>
    <submittedName>
        <fullName evidence="2">Uma2 family endonuclease</fullName>
    </submittedName>
</protein>
<dbReference type="InterPro" id="IPR011335">
    <property type="entry name" value="Restrct_endonuc-II-like"/>
</dbReference>
<organism evidence="2 3">
    <name type="scientific">Catenuloplanes niger</name>
    <dbReference type="NCBI Taxonomy" id="587534"/>
    <lineage>
        <taxon>Bacteria</taxon>
        <taxon>Bacillati</taxon>
        <taxon>Actinomycetota</taxon>
        <taxon>Actinomycetes</taxon>
        <taxon>Micromonosporales</taxon>
        <taxon>Micromonosporaceae</taxon>
        <taxon>Catenuloplanes</taxon>
    </lineage>
</organism>
<dbReference type="InterPro" id="IPR012296">
    <property type="entry name" value="Nuclease_put_TT1808"/>
</dbReference>
<dbReference type="EMBL" id="JAVDYC010000001">
    <property type="protein sequence ID" value="MDR7322955.1"/>
    <property type="molecule type" value="Genomic_DNA"/>
</dbReference>
<keyword evidence="3" id="KW-1185">Reference proteome</keyword>
<dbReference type="RefSeq" id="WP_310414100.1">
    <property type="nucleotide sequence ID" value="NZ_JAVDYC010000001.1"/>
</dbReference>
<dbReference type="Pfam" id="PF05685">
    <property type="entry name" value="Uma2"/>
    <property type="match status" value="1"/>
</dbReference>
<dbReference type="Proteomes" id="UP001183629">
    <property type="component" value="Unassembled WGS sequence"/>
</dbReference>
<keyword evidence="2" id="KW-0540">Nuclease</keyword>
<reference evidence="2 3" key="1">
    <citation type="submission" date="2023-07" db="EMBL/GenBank/DDBJ databases">
        <title>Sequencing the genomes of 1000 actinobacteria strains.</title>
        <authorList>
            <person name="Klenk H.-P."/>
        </authorList>
    </citation>
    <scope>NUCLEOTIDE SEQUENCE [LARGE SCALE GENOMIC DNA]</scope>
    <source>
        <strain evidence="2 3">DSM 44711</strain>
    </source>
</reference>
<dbReference type="GO" id="GO:0004519">
    <property type="term" value="F:endonuclease activity"/>
    <property type="evidence" value="ECO:0007669"/>
    <property type="project" value="UniProtKB-KW"/>
</dbReference>
<dbReference type="Gene3D" id="3.90.1570.10">
    <property type="entry name" value="tt1808, chain A"/>
    <property type="match status" value="1"/>
</dbReference>
<sequence>MSVAVIGHVGPWSETEYLALGETLDRIELIDGSLLVSPAPSKRHQHVSRRLAAALEDAATPADLWVFEAVNLRLRGDRIVIPDLVVADTDDEGVVVEAGETVLVGEVVSPGNAAADRLVKMQLYAAAGIPWYLLVEQAQDDVALRLLRLEGAHYVEHAVAEYGETLTASEPFAMSIDTSALLSRTRR</sequence>
<dbReference type="PANTHER" id="PTHR35400:SF3">
    <property type="entry name" value="SLL1072 PROTEIN"/>
    <property type="match status" value="1"/>
</dbReference>
<evidence type="ECO:0000259" key="1">
    <source>
        <dbReference type="Pfam" id="PF05685"/>
    </source>
</evidence>
<dbReference type="AlphaFoldDB" id="A0AAE3ZQI8"/>
<feature type="domain" description="Putative restriction endonuclease" evidence="1">
    <location>
        <begin position="16"/>
        <end position="173"/>
    </location>
</feature>
<dbReference type="PANTHER" id="PTHR35400">
    <property type="entry name" value="SLR1083 PROTEIN"/>
    <property type="match status" value="1"/>
</dbReference>
<accession>A0AAE3ZQI8</accession>
<evidence type="ECO:0000313" key="2">
    <source>
        <dbReference type="EMBL" id="MDR7322955.1"/>
    </source>
</evidence>
<dbReference type="CDD" id="cd06260">
    <property type="entry name" value="DUF820-like"/>
    <property type="match status" value="1"/>
</dbReference>
<keyword evidence="2" id="KW-0255">Endonuclease</keyword>